<organism evidence="9 10">
    <name type="scientific">Prorocentrum cordatum</name>
    <dbReference type="NCBI Taxonomy" id="2364126"/>
    <lineage>
        <taxon>Eukaryota</taxon>
        <taxon>Sar</taxon>
        <taxon>Alveolata</taxon>
        <taxon>Dinophyceae</taxon>
        <taxon>Prorocentrales</taxon>
        <taxon>Prorocentraceae</taxon>
        <taxon>Prorocentrum</taxon>
    </lineage>
</organism>
<gene>
    <name evidence="9" type="ORF">PCOR1329_LOCUS61463</name>
</gene>
<evidence type="ECO:0000256" key="7">
    <source>
        <dbReference type="SAM" id="MobiDB-lite"/>
    </source>
</evidence>
<comment type="caution">
    <text evidence="9">The sequence shown here is derived from an EMBL/GenBank/DDBJ whole genome shotgun (WGS) entry which is preliminary data.</text>
</comment>
<evidence type="ECO:0000313" key="9">
    <source>
        <dbReference type="EMBL" id="CAK0877381.1"/>
    </source>
</evidence>
<dbReference type="PANTHER" id="PTHR24350">
    <property type="entry name" value="SERINE/THREONINE-PROTEIN KINASE IAL-RELATED"/>
    <property type="match status" value="1"/>
</dbReference>
<protein>
    <recommendedName>
        <fullName evidence="8">Protein kinase domain-containing protein</fullName>
    </recommendedName>
</protein>
<dbReference type="SMART" id="SM00220">
    <property type="entry name" value="S_TKc"/>
    <property type="match status" value="1"/>
</dbReference>
<feature type="region of interest" description="Disordered" evidence="7">
    <location>
        <begin position="26"/>
        <end position="67"/>
    </location>
</feature>
<dbReference type="InterPro" id="IPR030616">
    <property type="entry name" value="Aur-like"/>
</dbReference>
<dbReference type="InterPro" id="IPR017441">
    <property type="entry name" value="Protein_kinase_ATP_BS"/>
</dbReference>
<evidence type="ECO:0000313" key="10">
    <source>
        <dbReference type="Proteomes" id="UP001189429"/>
    </source>
</evidence>
<reference evidence="9" key="1">
    <citation type="submission" date="2023-10" db="EMBL/GenBank/DDBJ databases">
        <authorList>
            <person name="Chen Y."/>
            <person name="Shah S."/>
            <person name="Dougan E. K."/>
            <person name="Thang M."/>
            <person name="Chan C."/>
        </authorList>
    </citation>
    <scope>NUCLEOTIDE SEQUENCE [LARGE SCALE GENOMIC DNA]</scope>
</reference>
<evidence type="ECO:0000256" key="4">
    <source>
        <dbReference type="ARBA" id="ARBA00022777"/>
    </source>
</evidence>
<evidence type="ECO:0000256" key="1">
    <source>
        <dbReference type="ARBA" id="ARBA00022527"/>
    </source>
</evidence>
<keyword evidence="4" id="KW-0418">Kinase</keyword>
<dbReference type="PROSITE" id="PS00107">
    <property type="entry name" value="PROTEIN_KINASE_ATP"/>
    <property type="match status" value="1"/>
</dbReference>
<accession>A0ABN9VYY9</accession>
<dbReference type="PROSITE" id="PS50011">
    <property type="entry name" value="PROTEIN_KINASE_DOM"/>
    <property type="match status" value="1"/>
</dbReference>
<feature type="binding site" evidence="6">
    <location>
        <position position="111"/>
    </location>
    <ligand>
        <name>ATP</name>
        <dbReference type="ChEBI" id="CHEBI:30616"/>
    </ligand>
</feature>
<keyword evidence="10" id="KW-1185">Reference proteome</keyword>
<dbReference type="PROSITE" id="PS00108">
    <property type="entry name" value="PROTEIN_KINASE_ST"/>
    <property type="match status" value="1"/>
</dbReference>
<evidence type="ECO:0000256" key="2">
    <source>
        <dbReference type="ARBA" id="ARBA00022679"/>
    </source>
</evidence>
<evidence type="ECO:0000256" key="6">
    <source>
        <dbReference type="PROSITE-ProRule" id="PRU10141"/>
    </source>
</evidence>
<dbReference type="Proteomes" id="UP001189429">
    <property type="component" value="Unassembled WGS sequence"/>
</dbReference>
<dbReference type="InterPro" id="IPR008271">
    <property type="entry name" value="Ser/Thr_kinase_AS"/>
</dbReference>
<keyword evidence="1" id="KW-0723">Serine/threonine-protein kinase</keyword>
<keyword evidence="5 6" id="KW-0067">ATP-binding</keyword>
<feature type="region of interest" description="Disordered" evidence="7">
    <location>
        <begin position="413"/>
        <end position="501"/>
    </location>
</feature>
<evidence type="ECO:0000256" key="3">
    <source>
        <dbReference type="ARBA" id="ARBA00022741"/>
    </source>
</evidence>
<dbReference type="InterPro" id="IPR000719">
    <property type="entry name" value="Prot_kinase_dom"/>
</dbReference>
<feature type="domain" description="Protein kinase" evidence="8">
    <location>
        <begin position="82"/>
        <end position="356"/>
    </location>
</feature>
<feature type="compositionally biased region" description="Low complexity" evidence="7">
    <location>
        <begin position="365"/>
        <end position="383"/>
    </location>
</feature>
<sequence length="501" mass="53809">MPLEVFGAEVEALQLVRYHQGQQYGPHVDWGTEQDPPGPGPGRSRSASSAARGGAKIAAGPSCAAGEAEMGQTQTKLEDRYHLQKVKLGQGSFGVVWRAVDKANQEVVAIKQLDKSRMPKRGVSREDVEKEIGIMTACRHRNLLGLLATFEDDRYVSLALEYCDGGDFGDKVKERGQNLEQEEAVAWMHDIASGVAALHAKGICHRDIKPDNFMVKGEPGSQCIKLADFGLAVFLPPGRRQLLTLKCGTPAFMSPEVHLLPGFSRGYSLPCDIWAVGAVLSMLMHGGQHPFMDSNGQLDTNCLLSGTVVSEGLFNGLVLRQGSSFSDEARQLRRKMLDTNPEARPSAEDVLRSPWFRSRGLGRHAPSAAPSPARRTPQAQRPPSGSPAAKAQAPSPGPTNLMEKLMQAMVDAGDSSPVAARTPAAREKNGNGSPKRSPQVDGRRRPPALPPPAIEGSPPLRGGPAKVRDGRGPSSSPMAGSPINDVPTPSRVTSHQRHIRF</sequence>
<name>A0ABN9VYY9_9DINO</name>
<keyword evidence="2" id="KW-0808">Transferase</keyword>
<dbReference type="Pfam" id="PF00069">
    <property type="entry name" value="Pkinase"/>
    <property type="match status" value="1"/>
</dbReference>
<feature type="region of interest" description="Disordered" evidence="7">
    <location>
        <begin position="336"/>
        <end position="400"/>
    </location>
</feature>
<dbReference type="InterPro" id="IPR011009">
    <property type="entry name" value="Kinase-like_dom_sf"/>
</dbReference>
<dbReference type="SUPFAM" id="SSF56112">
    <property type="entry name" value="Protein kinase-like (PK-like)"/>
    <property type="match status" value="1"/>
</dbReference>
<dbReference type="Gene3D" id="1.10.510.10">
    <property type="entry name" value="Transferase(Phosphotransferase) domain 1"/>
    <property type="match status" value="1"/>
</dbReference>
<dbReference type="EMBL" id="CAUYUJ010017730">
    <property type="protein sequence ID" value="CAK0877381.1"/>
    <property type="molecule type" value="Genomic_DNA"/>
</dbReference>
<keyword evidence="3 6" id="KW-0547">Nucleotide-binding</keyword>
<evidence type="ECO:0000256" key="5">
    <source>
        <dbReference type="ARBA" id="ARBA00022840"/>
    </source>
</evidence>
<evidence type="ECO:0000259" key="8">
    <source>
        <dbReference type="PROSITE" id="PS50011"/>
    </source>
</evidence>
<proteinExistence type="predicted"/>
<feature type="compositionally biased region" description="Low complexity" evidence="7">
    <location>
        <begin position="42"/>
        <end position="61"/>
    </location>
</feature>